<dbReference type="InterPro" id="IPR018490">
    <property type="entry name" value="cNMP-bd_dom_sf"/>
</dbReference>
<proteinExistence type="predicted"/>
<dbReference type="GO" id="GO:0005829">
    <property type="term" value="C:cytosol"/>
    <property type="evidence" value="ECO:0007669"/>
    <property type="project" value="TreeGrafter"/>
</dbReference>
<dbReference type="PANTHER" id="PTHR11635">
    <property type="entry name" value="CAMP-DEPENDENT PROTEIN KINASE REGULATORY CHAIN"/>
    <property type="match status" value="1"/>
</dbReference>
<dbReference type="InterPro" id="IPR000595">
    <property type="entry name" value="cNMP-bd_dom"/>
</dbReference>
<accession>A0A6G8QCT0</accession>
<reference evidence="2 3" key="1">
    <citation type="submission" date="2019-10" db="EMBL/GenBank/DDBJ databases">
        <title>Rubrobacter sp nov SCSIO 52090 isolated from a deep-sea sediment in the South China Sea.</title>
        <authorList>
            <person name="Chen R.W."/>
        </authorList>
    </citation>
    <scope>NUCLEOTIDE SEQUENCE [LARGE SCALE GENOMIC DNA]</scope>
    <source>
        <strain evidence="2 3">SCSIO 52909</strain>
    </source>
</reference>
<dbReference type="Pfam" id="PF00027">
    <property type="entry name" value="cNMP_binding"/>
    <property type="match status" value="1"/>
</dbReference>
<dbReference type="AlphaFoldDB" id="A0A6G8QCT0"/>
<dbReference type="EMBL" id="CP045119">
    <property type="protein sequence ID" value="QIN84289.1"/>
    <property type="molecule type" value="Genomic_DNA"/>
</dbReference>
<dbReference type="GO" id="GO:0034236">
    <property type="term" value="F:protein kinase A catalytic subunit binding"/>
    <property type="evidence" value="ECO:0007669"/>
    <property type="project" value="TreeGrafter"/>
</dbReference>
<dbReference type="SMART" id="SM00100">
    <property type="entry name" value="cNMP"/>
    <property type="match status" value="1"/>
</dbReference>
<protein>
    <submittedName>
        <fullName evidence="2">Cyclic nucleotide-binding domain-containing protein</fullName>
    </submittedName>
</protein>
<evidence type="ECO:0000313" key="3">
    <source>
        <dbReference type="Proteomes" id="UP000501452"/>
    </source>
</evidence>
<dbReference type="GO" id="GO:0004862">
    <property type="term" value="F:cAMP-dependent protein kinase inhibitor activity"/>
    <property type="evidence" value="ECO:0007669"/>
    <property type="project" value="TreeGrafter"/>
</dbReference>
<dbReference type="Proteomes" id="UP000501452">
    <property type="component" value="Chromosome"/>
</dbReference>
<dbReference type="GO" id="GO:0005952">
    <property type="term" value="C:cAMP-dependent protein kinase complex"/>
    <property type="evidence" value="ECO:0007669"/>
    <property type="project" value="InterPro"/>
</dbReference>
<feature type="domain" description="Cyclic nucleotide-binding" evidence="1">
    <location>
        <begin position="12"/>
        <end position="115"/>
    </location>
</feature>
<dbReference type="InterPro" id="IPR014710">
    <property type="entry name" value="RmlC-like_jellyroll"/>
</dbReference>
<gene>
    <name evidence="2" type="ORF">GBA63_17760</name>
</gene>
<dbReference type="KEGG" id="rub:GBA63_17760"/>
<organism evidence="2 3">
    <name type="scientific">Rubrobacter tropicus</name>
    <dbReference type="NCBI Taxonomy" id="2653851"/>
    <lineage>
        <taxon>Bacteria</taxon>
        <taxon>Bacillati</taxon>
        <taxon>Actinomycetota</taxon>
        <taxon>Rubrobacteria</taxon>
        <taxon>Rubrobacterales</taxon>
        <taxon>Rubrobacteraceae</taxon>
        <taxon>Rubrobacter</taxon>
    </lineage>
</organism>
<sequence length="174" mass="19312">MQETPDLGAVPVFRHLDDEERAELEGLMEPAYFDAGQQIFREGGPEERLYVITSGTVEVHKKILRRRRQHLATVPAPTVVGEMGLLTEPRAAATVEAVTPVEAHGIDRDRLLQMLDDDSPAACKLVFEIGRTLAERMAKTDETVAEVISRLEDAQAGGGDADVFRDRLARDWSF</sequence>
<keyword evidence="3" id="KW-1185">Reference proteome</keyword>
<evidence type="ECO:0000313" key="2">
    <source>
        <dbReference type="EMBL" id="QIN84289.1"/>
    </source>
</evidence>
<dbReference type="CDD" id="cd00038">
    <property type="entry name" value="CAP_ED"/>
    <property type="match status" value="1"/>
</dbReference>
<dbReference type="Gene3D" id="2.60.120.10">
    <property type="entry name" value="Jelly Rolls"/>
    <property type="match status" value="1"/>
</dbReference>
<dbReference type="InterPro" id="IPR050503">
    <property type="entry name" value="cAMP-dep_PK_reg_su-like"/>
</dbReference>
<dbReference type="GO" id="GO:0030552">
    <property type="term" value="F:cAMP binding"/>
    <property type="evidence" value="ECO:0007669"/>
    <property type="project" value="TreeGrafter"/>
</dbReference>
<evidence type="ECO:0000259" key="1">
    <source>
        <dbReference type="PROSITE" id="PS50042"/>
    </source>
</evidence>
<dbReference type="PROSITE" id="PS50042">
    <property type="entry name" value="CNMP_BINDING_3"/>
    <property type="match status" value="1"/>
</dbReference>
<name>A0A6G8QCT0_9ACTN</name>
<dbReference type="RefSeq" id="WP_166178322.1">
    <property type="nucleotide sequence ID" value="NZ_CP045119.1"/>
</dbReference>
<dbReference type="SUPFAM" id="SSF51206">
    <property type="entry name" value="cAMP-binding domain-like"/>
    <property type="match status" value="1"/>
</dbReference>
<dbReference type="PANTHER" id="PTHR11635:SF152">
    <property type="entry name" value="CAMP-DEPENDENT PROTEIN KINASE TYPE I REGULATORY SUBUNIT-RELATED"/>
    <property type="match status" value="1"/>
</dbReference>